<gene>
    <name evidence="6" type="ORF">J421_3903</name>
</gene>
<evidence type="ECO:0000313" key="7">
    <source>
        <dbReference type="Proteomes" id="UP000019151"/>
    </source>
</evidence>
<dbReference type="SUPFAM" id="SSF56300">
    <property type="entry name" value="Metallo-dependent phosphatases"/>
    <property type="match status" value="1"/>
</dbReference>
<dbReference type="InterPro" id="IPR024654">
    <property type="entry name" value="Calcineurin-like_PHP_lpxH"/>
</dbReference>
<dbReference type="Proteomes" id="UP000019151">
    <property type="component" value="Chromosome"/>
</dbReference>
<evidence type="ECO:0000256" key="2">
    <source>
        <dbReference type="ARBA" id="ARBA00022723"/>
    </source>
</evidence>
<evidence type="ECO:0000256" key="1">
    <source>
        <dbReference type="ARBA" id="ARBA00008950"/>
    </source>
</evidence>
<dbReference type="InterPro" id="IPR000979">
    <property type="entry name" value="Phosphodiesterase_MJ0936/Vps29"/>
</dbReference>
<dbReference type="EMBL" id="CP007128">
    <property type="protein sequence ID" value="AHG91440.1"/>
    <property type="molecule type" value="Genomic_DNA"/>
</dbReference>
<dbReference type="KEGG" id="gba:J421_3903"/>
<evidence type="ECO:0000256" key="4">
    <source>
        <dbReference type="RuleBase" id="RU362039"/>
    </source>
</evidence>
<reference evidence="6 7" key="1">
    <citation type="journal article" date="2014" name="Genome Announc.">
        <title>Genome Sequence and Methylome of Soil Bacterium Gemmatirosa kalamazoonensis KBS708T, a Member of the Rarely Cultivated Gemmatimonadetes Phylum.</title>
        <authorList>
            <person name="Debruyn J.M."/>
            <person name="Radosevich M."/>
            <person name="Wommack K.E."/>
            <person name="Polson S.W."/>
            <person name="Hauser L.J."/>
            <person name="Fawaz M.N."/>
            <person name="Korlach J."/>
            <person name="Tsai Y.C."/>
        </authorList>
    </citation>
    <scope>NUCLEOTIDE SEQUENCE [LARGE SCALE GENOMIC DNA]</scope>
    <source>
        <strain evidence="6 7">KBS708</strain>
    </source>
</reference>
<dbReference type="OrthoDB" id="9800565at2"/>
<name>W0RM97_9BACT</name>
<sequence length="154" mass="16115">MTHVVGLISDTHGLVRASVFDALAGVELILHAGDVGDGVLEELEAIAPVRAVFGNTDPVDPRLEESLELTIGGLSIHVSHGHELGAPTPQKLLAAYAADVIVYGHTHRQLVTRADGRLVVNPGAAGQRRFNLRPSVGRLTIADGAAAVELVDLT</sequence>
<protein>
    <recommendedName>
        <fullName evidence="4">Phosphoesterase</fullName>
        <ecNumber evidence="4">3.1.4.-</ecNumber>
    </recommendedName>
</protein>
<comment type="cofactor">
    <cofactor evidence="4">
        <name>a divalent metal cation</name>
        <dbReference type="ChEBI" id="CHEBI:60240"/>
    </cofactor>
</comment>
<evidence type="ECO:0000259" key="5">
    <source>
        <dbReference type="Pfam" id="PF12850"/>
    </source>
</evidence>
<dbReference type="GO" id="GO:0046872">
    <property type="term" value="F:metal ion binding"/>
    <property type="evidence" value="ECO:0007669"/>
    <property type="project" value="UniProtKB-KW"/>
</dbReference>
<comment type="similarity">
    <text evidence="1 4">Belongs to the metallophosphoesterase superfamily. YfcE family.</text>
</comment>
<evidence type="ECO:0000313" key="6">
    <source>
        <dbReference type="EMBL" id="AHG91440.1"/>
    </source>
</evidence>
<feature type="domain" description="Calcineurin-like phosphoesterase" evidence="5">
    <location>
        <begin position="5"/>
        <end position="143"/>
    </location>
</feature>
<keyword evidence="3" id="KW-0378">Hydrolase</keyword>
<dbReference type="PANTHER" id="PTHR11124">
    <property type="entry name" value="VACUOLAR SORTING PROTEIN VPS29"/>
    <property type="match status" value="1"/>
</dbReference>
<dbReference type="AlphaFoldDB" id="W0RM97"/>
<evidence type="ECO:0000256" key="3">
    <source>
        <dbReference type="ARBA" id="ARBA00022801"/>
    </source>
</evidence>
<dbReference type="eggNOG" id="COG0622">
    <property type="taxonomic scope" value="Bacteria"/>
</dbReference>
<proteinExistence type="inferred from homology"/>
<dbReference type="FunCoup" id="W0RM97">
    <property type="interactions" value="3"/>
</dbReference>
<dbReference type="EC" id="3.1.4.-" evidence="4"/>
<dbReference type="InterPro" id="IPR020935">
    <property type="entry name" value="PdiEstase_YfcE_CS"/>
</dbReference>
<dbReference type="NCBIfam" id="TIGR00040">
    <property type="entry name" value="yfcE"/>
    <property type="match status" value="1"/>
</dbReference>
<dbReference type="InterPro" id="IPR029052">
    <property type="entry name" value="Metallo-depent_PP-like"/>
</dbReference>
<dbReference type="PROSITE" id="PS01269">
    <property type="entry name" value="UPF0025"/>
    <property type="match status" value="1"/>
</dbReference>
<dbReference type="HOGENOM" id="CLU_063749_3_1_0"/>
<dbReference type="STRING" id="861299.J421_3903"/>
<dbReference type="GO" id="GO:0016787">
    <property type="term" value="F:hydrolase activity"/>
    <property type="evidence" value="ECO:0007669"/>
    <property type="project" value="UniProtKB-UniRule"/>
</dbReference>
<accession>W0RM97</accession>
<dbReference type="RefSeq" id="WP_025412888.1">
    <property type="nucleotide sequence ID" value="NZ_CP007128.1"/>
</dbReference>
<organism evidence="6 7">
    <name type="scientific">Gemmatirosa kalamazoonensis</name>
    <dbReference type="NCBI Taxonomy" id="861299"/>
    <lineage>
        <taxon>Bacteria</taxon>
        <taxon>Pseudomonadati</taxon>
        <taxon>Gemmatimonadota</taxon>
        <taxon>Gemmatimonadia</taxon>
        <taxon>Gemmatimonadales</taxon>
        <taxon>Gemmatimonadaceae</taxon>
        <taxon>Gemmatirosa</taxon>
    </lineage>
</organism>
<keyword evidence="2 4" id="KW-0479">Metal-binding</keyword>
<keyword evidence="7" id="KW-1185">Reference proteome</keyword>
<dbReference type="Pfam" id="PF12850">
    <property type="entry name" value="Metallophos_2"/>
    <property type="match status" value="1"/>
</dbReference>
<dbReference type="InParanoid" id="W0RM97"/>
<dbReference type="Gene3D" id="3.60.21.10">
    <property type="match status" value="1"/>
</dbReference>